<protein>
    <submittedName>
        <fullName evidence="4">Uncharacterized protein</fullName>
    </submittedName>
</protein>
<dbReference type="OrthoDB" id="2527908at2759"/>
<name>A0A8H6XTZ7_9AGAR</name>
<feature type="compositionally biased region" description="Polar residues" evidence="1">
    <location>
        <begin position="426"/>
        <end position="437"/>
    </location>
</feature>
<dbReference type="Proteomes" id="UP000623467">
    <property type="component" value="Unassembled WGS sequence"/>
</dbReference>
<feature type="compositionally biased region" description="Polar residues" evidence="1">
    <location>
        <begin position="217"/>
        <end position="248"/>
    </location>
</feature>
<feature type="compositionally biased region" description="Polar residues" evidence="1">
    <location>
        <begin position="346"/>
        <end position="367"/>
    </location>
</feature>
<sequence>MFLILYGILLAVVPSIYAQTAPVYEWGFTGDQAGSTSLPSCLSVSLEADARTANGTPPFYMMAFPVGGTPSTSFIGTDQSHLTWTVTYPVVCRDRTRVGCCRRTGAVWGASTPPLYTVTEGATTQCVPATLSDPTSGFKISANVTDVLNTCQPWGLTIEGGTPPYSITLAELNSGTVTNVTMGPIDTVFTYINRMFPGGQVIGTDVNGRWATGSPLVRTQGSQDTDCAGLVSTSSSANSSPDGSQNSHSKPHAKIGLIAGVSVVGVFLVCGIIGFAIIRRRRRTIQSSPDLLESLPTEAVTATPLMRQDGSSLAGAHSNPNSSYTPAPTRETSLSSPSSPRVVDSKGSTVTPDSTTTGKTSLSSPSSPRVFDSKGSTMTPDSMTTGETSSSSPSSPRVVDSKGSSSAALVAMKRAQTDAVNNLNYSATPNNMVQTPQGLHLSPATSSYPNESSPTSSSRETSPGAGAGTTDPAVLQELQTLRHEVRWLATQRTGDEPPPVYT</sequence>
<gene>
    <name evidence="4" type="ORF">MSAN_01807200</name>
</gene>
<evidence type="ECO:0000256" key="2">
    <source>
        <dbReference type="SAM" id="Phobius"/>
    </source>
</evidence>
<reference evidence="4" key="1">
    <citation type="submission" date="2020-05" db="EMBL/GenBank/DDBJ databases">
        <title>Mycena genomes resolve the evolution of fungal bioluminescence.</title>
        <authorList>
            <person name="Tsai I.J."/>
        </authorList>
    </citation>
    <scope>NUCLEOTIDE SEQUENCE</scope>
    <source>
        <strain evidence="4">160909Yilan</strain>
    </source>
</reference>
<keyword evidence="2" id="KW-0812">Transmembrane</keyword>
<comment type="caution">
    <text evidence="4">The sequence shown here is derived from an EMBL/GenBank/DDBJ whole genome shotgun (WGS) entry which is preliminary data.</text>
</comment>
<feature type="chain" id="PRO_5034938085" evidence="3">
    <location>
        <begin position="19"/>
        <end position="502"/>
    </location>
</feature>
<feature type="compositionally biased region" description="Low complexity" evidence="1">
    <location>
        <begin position="445"/>
        <end position="463"/>
    </location>
</feature>
<feature type="compositionally biased region" description="Polar residues" evidence="1">
    <location>
        <begin position="374"/>
        <end position="388"/>
    </location>
</feature>
<feature type="region of interest" description="Disordered" evidence="1">
    <location>
        <begin position="217"/>
        <end position="251"/>
    </location>
</feature>
<feature type="transmembrane region" description="Helical" evidence="2">
    <location>
        <begin position="255"/>
        <end position="278"/>
    </location>
</feature>
<keyword evidence="3" id="KW-0732">Signal</keyword>
<evidence type="ECO:0000313" key="4">
    <source>
        <dbReference type="EMBL" id="KAF7346694.1"/>
    </source>
</evidence>
<feature type="region of interest" description="Disordered" evidence="1">
    <location>
        <begin position="309"/>
        <end position="407"/>
    </location>
</feature>
<dbReference type="AlphaFoldDB" id="A0A8H6XTZ7"/>
<evidence type="ECO:0000313" key="5">
    <source>
        <dbReference type="Proteomes" id="UP000623467"/>
    </source>
</evidence>
<evidence type="ECO:0000256" key="3">
    <source>
        <dbReference type="SAM" id="SignalP"/>
    </source>
</evidence>
<keyword evidence="2" id="KW-0472">Membrane</keyword>
<feature type="region of interest" description="Disordered" evidence="1">
    <location>
        <begin position="426"/>
        <end position="473"/>
    </location>
</feature>
<keyword evidence="5" id="KW-1185">Reference proteome</keyword>
<accession>A0A8H6XTZ7</accession>
<feature type="signal peptide" evidence="3">
    <location>
        <begin position="1"/>
        <end position="18"/>
    </location>
</feature>
<dbReference type="EMBL" id="JACAZH010000018">
    <property type="protein sequence ID" value="KAF7346694.1"/>
    <property type="molecule type" value="Genomic_DNA"/>
</dbReference>
<feature type="compositionally biased region" description="Polar residues" evidence="1">
    <location>
        <begin position="318"/>
        <end position="339"/>
    </location>
</feature>
<keyword evidence="2" id="KW-1133">Transmembrane helix</keyword>
<proteinExistence type="predicted"/>
<evidence type="ECO:0000256" key="1">
    <source>
        <dbReference type="SAM" id="MobiDB-lite"/>
    </source>
</evidence>
<organism evidence="4 5">
    <name type="scientific">Mycena sanguinolenta</name>
    <dbReference type="NCBI Taxonomy" id="230812"/>
    <lineage>
        <taxon>Eukaryota</taxon>
        <taxon>Fungi</taxon>
        <taxon>Dikarya</taxon>
        <taxon>Basidiomycota</taxon>
        <taxon>Agaricomycotina</taxon>
        <taxon>Agaricomycetes</taxon>
        <taxon>Agaricomycetidae</taxon>
        <taxon>Agaricales</taxon>
        <taxon>Marasmiineae</taxon>
        <taxon>Mycenaceae</taxon>
        <taxon>Mycena</taxon>
    </lineage>
</organism>